<dbReference type="Proteomes" id="UP001151081">
    <property type="component" value="Unassembled WGS sequence"/>
</dbReference>
<sequence length="322" mass="35142">MMGDPENGLGKVVDGLIASYERDRRGHYIGKKFLPSREEIFEIIELLFQVFYPGYYGRQDLTEGNVRYHVVTIVSTLREKLATQIEKCLCWAGESERDGTEDKEVGGCAEYGRHIACRLLSRLPEIRDTLLLDAQAAYDGDPAAGSLDEVILSYPGMLAITVHRVAHELYVLGVPLMPRIMSEWAHSQSGADIHPGATVGESFFIDHATGVVIGETSHIGGHVKVYQGVTLGAMSHPKDERGRVIRNTKRHPTVEDSVTLYANATVLGGQTVVGQGSVVGGSVFLTRGIPKRSRVAVKPPETRVIAAGSQPGDDEYPADFEI</sequence>
<dbReference type="RefSeq" id="WP_272459681.1">
    <property type="nucleotide sequence ID" value="NZ_JAGTJJ010000057.1"/>
</dbReference>
<comment type="caution">
    <text evidence="1">The sequence shown here is derived from an EMBL/GenBank/DDBJ whole genome shotgun (WGS) entry which is preliminary data.</text>
</comment>
<dbReference type="AlphaFoldDB" id="A0A9X4AYX3"/>
<dbReference type="SUPFAM" id="SSF51161">
    <property type="entry name" value="Trimeric LpxA-like enzymes"/>
    <property type="match status" value="1"/>
</dbReference>
<evidence type="ECO:0000313" key="2">
    <source>
        <dbReference type="Proteomes" id="UP001151081"/>
    </source>
</evidence>
<reference evidence="1 2" key="1">
    <citation type="submission" date="2021-04" db="EMBL/GenBank/DDBJ databases">
        <title>Genome analysis of Polyangium sp.</title>
        <authorList>
            <person name="Li Y."/>
            <person name="Wang J."/>
        </authorList>
    </citation>
    <scope>NUCLEOTIDE SEQUENCE [LARGE SCALE GENOMIC DNA]</scope>
    <source>
        <strain evidence="1 2">SDU14</strain>
    </source>
</reference>
<evidence type="ECO:0000313" key="1">
    <source>
        <dbReference type="EMBL" id="MDC3987725.1"/>
    </source>
</evidence>
<name>A0A9X4AYX3_9BACT</name>
<dbReference type="InterPro" id="IPR042122">
    <property type="entry name" value="Ser_AcTrfase_N_sf"/>
</dbReference>
<dbReference type="Gene3D" id="1.10.3130.10">
    <property type="entry name" value="serine acetyltransferase, domain 1"/>
    <property type="match status" value="1"/>
</dbReference>
<gene>
    <name evidence="1" type="ORF">KEG57_45085</name>
</gene>
<dbReference type="Gene3D" id="2.160.10.10">
    <property type="entry name" value="Hexapeptide repeat proteins"/>
    <property type="match status" value="1"/>
</dbReference>
<protein>
    <submittedName>
        <fullName evidence="1">Serine acetyltransferase</fullName>
    </submittedName>
</protein>
<dbReference type="PANTHER" id="PTHR42811">
    <property type="entry name" value="SERINE ACETYLTRANSFERASE"/>
    <property type="match status" value="1"/>
</dbReference>
<dbReference type="EMBL" id="JAGTJJ010000057">
    <property type="protein sequence ID" value="MDC3987725.1"/>
    <property type="molecule type" value="Genomic_DNA"/>
</dbReference>
<dbReference type="InterPro" id="IPR011004">
    <property type="entry name" value="Trimer_LpxA-like_sf"/>
</dbReference>
<accession>A0A9X4AYX3</accession>
<organism evidence="1 2">
    <name type="scientific">Polyangium jinanense</name>
    <dbReference type="NCBI Taxonomy" id="2829994"/>
    <lineage>
        <taxon>Bacteria</taxon>
        <taxon>Pseudomonadati</taxon>
        <taxon>Myxococcota</taxon>
        <taxon>Polyangia</taxon>
        <taxon>Polyangiales</taxon>
        <taxon>Polyangiaceae</taxon>
        <taxon>Polyangium</taxon>
    </lineage>
</organism>
<proteinExistence type="predicted"/>
<keyword evidence="2" id="KW-1185">Reference proteome</keyword>